<evidence type="ECO:0000259" key="16">
    <source>
        <dbReference type="Pfam" id="PF07565"/>
    </source>
</evidence>
<dbReference type="NCBIfam" id="TIGR00834">
    <property type="entry name" value="ae"/>
    <property type="match status" value="1"/>
</dbReference>
<evidence type="ECO:0000256" key="14">
    <source>
        <dbReference type="SAM" id="MobiDB-lite"/>
    </source>
</evidence>
<feature type="region of interest" description="Disordered" evidence="14">
    <location>
        <begin position="884"/>
        <end position="909"/>
    </location>
</feature>
<evidence type="ECO:0000256" key="5">
    <source>
        <dbReference type="ARBA" id="ARBA00022692"/>
    </source>
</evidence>
<dbReference type="SUPFAM" id="SSF55804">
    <property type="entry name" value="Phoshotransferase/anion transport protein"/>
    <property type="match status" value="1"/>
</dbReference>
<name>A0A8C7IZ94_ONCKI</name>
<comment type="catalytic activity">
    <reaction evidence="11">
        <text>3 hydrogencarbonate(out) + Na(+)(out) = 3 hydrogencarbonate(in) + Na(+)(in)</text>
        <dbReference type="Rhea" id="RHEA:72219"/>
        <dbReference type="ChEBI" id="CHEBI:17544"/>
        <dbReference type="ChEBI" id="CHEBI:29101"/>
    </reaction>
</comment>
<evidence type="ECO:0000256" key="12">
    <source>
        <dbReference type="ARBA" id="ARBA00036309"/>
    </source>
</evidence>
<dbReference type="Gene3D" id="1.10.287.570">
    <property type="entry name" value="Helical hairpin bin"/>
    <property type="match status" value="1"/>
</dbReference>
<feature type="domain" description="Band 3 cytoplasmic" evidence="16">
    <location>
        <begin position="1"/>
        <end position="270"/>
    </location>
</feature>
<accession>A0A8C7IZ94</accession>
<sequence length="928" mass="103919">MDTLQHDGDDMEWKESARWVKFEEKVEEGGERWSKPHVSTLTLHSLFELRTCIQTGSVLLDLEGYSLPEIVDDIVDRQIADGLIGPELREKVSFVLLRKHRHQHKKPMHRSLADMGKSNNCPASECVCASVGLHHAQSRSMNDISDTPSTDQLKNKFMKKIPRDAEASNVLIGEVDFLDKPFVAFVRLAQATTLGGLTEVPVPTRFLFVLLGPHGKGKSYNEIGRAIATLMVDDLFSDVAYKARDRDDLIAGIDEFLDEVIVLPPGEWDPKIRIEPPKKVPSADMRKSVLNLNELGQVNGAVGGAGGGEDEEMPAPHELGEELQFTGRFCGGLWLDIKRKVPWILSDFSQGFHIQSISAVLFIYLGCITNAITFGGLLGDATDNYQGVMESFLGTALAGTVFCLLGGQPLIILSSTGPILIFEKLLYEFCKSNTIDYMELRLWIGLHSCLQCLILVATDASYIIKYITRFTEEGFSSLISFIFISDAIKKMVGSFKYYPINRGFKPDYVTSYKCECIAPDQVPLADDNMTDLYNITGLDWSQLSKKECVKYGGALLGNTCKYVPDLALMSFILFFGTYSMTVSLKKFKTSRYFPTMCRSLIGDFSIIISILVFCGIDYLLGLETPKLHVLTEIKPTRPDRGWLVMPFGKNPWWVYVASAVPALLVTILIFMDQQISAVIVNRKENKLKKGCGYHLDLFWVGILMAVCSFLGLPWYVAATVISIAHIDSLKMESESSAPGEQPQFLGVREQRLTGILVFVLNGVSIFLAPVLQYIPMPVLYGVFLYMGVASLAGIQFWERIKLYLMPAKHQPDFSFLRHVPLRRVHLFTLVQIICLAVLWILKSTVAAIIFPVMILGLMVVRKMMDLMFSQHDLAWLDDILPEKDKKKEKGGKKKKDNKKTKAAAETESDEEHLIAPFTVYAVSCAYNE</sequence>
<feature type="transmembrane region" description="Helical" evidence="13">
    <location>
        <begin position="357"/>
        <end position="379"/>
    </location>
</feature>
<comment type="catalytic activity">
    <reaction evidence="12">
        <text>2 hydrogencarbonate(out) + Na(+)(out) = 2 hydrogencarbonate(in) + Na(+)(in)</text>
        <dbReference type="Rhea" id="RHEA:72215"/>
        <dbReference type="ChEBI" id="CHEBI:17544"/>
        <dbReference type="ChEBI" id="CHEBI:29101"/>
    </reaction>
</comment>
<evidence type="ECO:0000259" key="15">
    <source>
        <dbReference type="Pfam" id="PF00955"/>
    </source>
</evidence>
<keyword evidence="8 13" id="KW-0406">Ion transport</keyword>
<evidence type="ECO:0000256" key="4">
    <source>
        <dbReference type="ARBA" id="ARBA00022475"/>
    </source>
</evidence>
<reference evidence="17" key="1">
    <citation type="submission" date="2025-08" db="UniProtKB">
        <authorList>
            <consortium name="Ensembl"/>
        </authorList>
    </citation>
    <scope>IDENTIFICATION</scope>
</reference>
<dbReference type="PANTHER" id="PTHR11453">
    <property type="entry name" value="ANION EXCHANGE PROTEIN"/>
    <property type="match status" value="1"/>
</dbReference>
<gene>
    <name evidence="17" type="primary">SLC4A5</name>
    <name evidence="17" type="synonym">LOC109868818</name>
</gene>
<protein>
    <recommendedName>
        <fullName evidence="13">Anion exchange protein</fullName>
    </recommendedName>
</protein>
<keyword evidence="18" id="KW-1185">Reference proteome</keyword>
<keyword evidence="5 13" id="KW-0812">Transmembrane</keyword>
<dbReference type="InterPro" id="IPR003020">
    <property type="entry name" value="HCO3_transpt_euk"/>
</dbReference>
<dbReference type="FunFam" id="3.40.930.10:FF:000002">
    <property type="entry name" value="Anion exchange protein"/>
    <property type="match status" value="1"/>
</dbReference>
<evidence type="ECO:0000256" key="11">
    <source>
        <dbReference type="ARBA" id="ARBA00035820"/>
    </source>
</evidence>
<evidence type="ECO:0000256" key="8">
    <source>
        <dbReference type="ARBA" id="ARBA00023065"/>
    </source>
</evidence>
<comment type="subcellular location">
    <subcellularLocation>
        <location evidence="1">Basolateral cell membrane</location>
        <topology evidence="1">Multi-pass membrane protein</topology>
    </subcellularLocation>
    <subcellularLocation>
        <location evidence="13">Membrane</location>
        <topology evidence="13">Multi-pass membrane protein</topology>
    </subcellularLocation>
</comment>
<keyword evidence="10" id="KW-0739">Sodium transport</keyword>
<dbReference type="InterPro" id="IPR003024">
    <property type="entry name" value="Na/HCO3_transpt"/>
</dbReference>
<dbReference type="InterPro" id="IPR016152">
    <property type="entry name" value="PTrfase/Anion_transptr"/>
</dbReference>
<reference evidence="17" key="2">
    <citation type="submission" date="2025-09" db="UniProtKB">
        <authorList>
            <consortium name="Ensembl"/>
        </authorList>
    </citation>
    <scope>IDENTIFICATION</scope>
</reference>
<feature type="transmembrane region" description="Helical" evidence="13">
    <location>
        <begin position="778"/>
        <end position="797"/>
    </location>
</feature>
<evidence type="ECO:0000256" key="6">
    <source>
        <dbReference type="ARBA" id="ARBA00022989"/>
    </source>
</evidence>
<dbReference type="Pfam" id="PF07565">
    <property type="entry name" value="Band_3_cyto"/>
    <property type="match status" value="1"/>
</dbReference>
<feature type="transmembrane region" description="Helical" evidence="13">
    <location>
        <begin position="692"/>
        <end position="716"/>
    </location>
</feature>
<evidence type="ECO:0000256" key="1">
    <source>
        <dbReference type="ARBA" id="ARBA00004554"/>
    </source>
</evidence>
<dbReference type="Ensembl" id="ENSOKIT00005086303.1">
    <property type="protein sequence ID" value="ENSOKIP00005080994.1"/>
    <property type="gene ID" value="ENSOKIG00005034404.1"/>
</dbReference>
<keyword evidence="9 13" id="KW-0472">Membrane</keyword>
<dbReference type="PRINTS" id="PR01231">
    <property type="entry name" value="HCO3TRNSPORT"/>
</dbReference>
<dbReference type="AlphaFoldDB" id="A0A8C7IZ94"/>
<dbReference type="InterPro" id="IPR011531">
    <property type="entry name" value="HCO3_transpt-like_TM_dom"/>
</dbReference>
<proteinExistence type="inferred from homology"/>
<feature type="transmembrane region" description="Helical" evidence="13">
    <location>
        <begin position="752"/>
        <end position="771"/>
    </location>
</feature>
<evidence type="ECO:0000256" key="9">
    <source>
        <dbReference type="ARBA" id="ARBA00023136"/>
    </source>
</evidence>
<keyword evidence="4" id="KW-1003">Cell membrane</keyword>
<feature type="domain" description="Bicarbonate transporter-like transmembrane" evidence="15">
    <location>
        <begin position="328"/>
        <end position="880"/>
    </location>
</feature>
<keyword evidence="3 13" id="KW-0813">Transport</keyword>
<dbReference type="FunFam" id="1.10.287.570:FF:000001">
    <property type="entry name" value="Anion exchange protein"/>
    <property type="match status" value="1"/>
</dbReference>
<organism evidence="17 18">
    <name type="scientific">Oncorhynchus kisutch</name>
    <name type="common">Coho salmon</name>
    <name type="synonym">Salmo kisutch</name>
    <dbReference type="NCBI Taxonomy" id="8019"/>
    <lineage>
        <taxon>Eukaryota</taxon>
        <taxon>Metazoa</taxon>
        <taxon>Chordata</taxon>
        <taxon>Craniata</taxon>
        <taxon>Vertebrata</taxon>
        <taxon>Euteleostomi</taxon>
        <taxon>Actinopterygii</taxon>
        <taxon>Neopterygii</taxon>
        <taxon>Teleostei</taxon>
        <taxon>Protacanthopterygii</taxon>
        <taxon>Salmoniformes</taxon>
        <taxon>Salmonidae</taxon>
        <taxon>Salmoninae</taxon>
        <taxon>Oncorhynchus</taxon>
    </lineage>
</organism>
<dbReference type="PRINTS" id="PR01232">
    <property type="entry name" value="NAHCO3TRSPRT"/>
</dbReference>
<dbReference type="GO" id="GO:0005452">
    <property type="term" value="F:solute:inorganic anion antiporter activity"/>
    <property type="evidence" value="ECO:0007669"/>
    <property type="project" value="InterPro"/>
</dbReference>
<dbReference type="PANTHER" id="PTHR11453:SF20">
    <property type="entry name" value="ELECTROGENIC SODIUM BICARBONATE COTRANSPORTER 4"/>
    <property type="match status" value="1"/>
</dbReference>
<comment type="similarity">
    <text evidence="2 13">Belongs to the anion exchanger (TC 2.A.31) family.</text>
</comment>
<feature type="transmembrane region" description="Helical" evidence="13">
    <location>
        <begin position="566"/>
        <end position="584"/>
    </location>
</feature>
<evidence type="ECO:0000256" key="13">
    <source>
        <dbReference type="RuleBase" id="RU362035"/>
    </source>
</evidence>
<evidence type="ECO:0000256" key="3">
    <source>
        <dbReference type="ARBA" id="ARBA00022448"/>
    </source>
</evidence>
<feature type="compositionally biased region" description="Basic residues" evidence="14">
    <location>
        <begin position="888"/>
        <end position="901"/>
    </location>
</feature>
<evidence type="ECO:0000313" key="17">
    <source>
        <dbReference type="Ensembl" id="ENSOKIP00005080994.1"/>
    </source>
</evidence>
<dbReference type="GeneTree" id="ENSGT00940000157488"/>
<keyword evidence="6 13" id="KW-1133">Transmembrane helix</keyword>
<dbReference type="GO" id="GO:0016323">
    <property type="term" value="C:basolateral plasma membrane"/>
    <property type="evidence" value="ECO:0007669"/>
    <property type="project" value="UniProtKB-SubCell"/>
</dbReference>
<evidence type="ECO:0000256" key="2">
    <source>
        <dbReference type="ARBA" id="ARBA00010993"/>
    </source>
</evidence>
<dbReference type="Pfam" id="PF00955">
    <property type="entry name" value="HCO3_cotransp"/>
    <property type="match status" value="1"/>
</dbReference>
<dbReference type="GO" id="GO:0008510">
    <property type="term" value="F:sodium:bicarbonate symporter activity"/>
    <property type="evidence" value="ECO:0007669"/>
    <property type="project" value="TreeGrafter"/>
</dbReference>
<comment type="caution">
    <text evidence="13">Lacks conserved residue(s) required for the propagation of feature annotation.</text>
</comment>
<feature type="transmembrane region" description="Helical" evidence="13">
    <location>
        <begin position="652"/>
        <end position="671"/>
    </location>
</feature>
<evidence type="ECO:0000313" key="18">
    <source>
        <dbReference type="Proteomes" id="UP000694557"/>
    </source>
</evidence>
<keyword evidence="7" id="KW-0915">Sodium</keyword>
<dbReference type="GO" id="GO:0051453">
    <property type="term" value="P:regulation of intracellular pH"/>
    <property type="evidence" value="ECO:0007669"/>
    <property type="project" value="TreeGrafter"/>
</dbReference>
<feature type="transmembrane region" description="Helical" evidence="13">
    <location>
        <begin position="596"/>
        <end position="620"/>
    </location>
</feature>
<dbReference type="Proteomes" id="UP000694557">
    <property type="component" value="Unassembled WGS sequence"/>
</dbReference>
<dbReference type="GO" id="GO:0008509">
    <property type="term" value="F:monoatomic anion transmembrane transporter activity"/>
    <property type="evidence" value="ECO:0007669"/>
    <property type="project" value="InterPro"/>
</dbReference>
<evidence type="ECO:0000256" key="10">
    <source>
        <dbReference type="ARBA" id="ARBA00023201"/>
    </source>
</evidence>
<feature type="transmembrane region" description="Helical" evidence="13">
    <location>
        <begin position="829"/>
        <end position="860"/>
    </location>
</feature>
<evidence type="ECO:0000256" key="7">
    <source>
        <dbReference type="ARBA" id="ARBA00023053"/>
    </source>
</evidence>
<dbReference type="Gene3D" id="3.40.930.10">
    <property type="entry name" value="Mannitol-specific EII, Chain A"/>
    <property type="match status" value="1"/>
</dbReference>
<dbReference type="InterPro" id="IPR013769">
    <property type="entry name" value="Band3_cytoplasmic_dom"/>
</dbReference>
<feature type="transmembrane region" description="Helical" evidence="13">
    <location>
        <begin position="391"/>
        <end position="422"/>
    </location>
</feature>